<evidence type="ECO:0000256" key="5">
    <source>
        <dbReference type="ARBA" id="ARBA00042114"/>
    </source>
</evidence>
<dbReference type="InterPro" id="IPR048280">
    <property type="entry name" value="COX6B-like"/>
</dbReference>
<accession>A0A5B7F6I4</accession>
<comment type="subcellular location">
    <subcellularLocation>
        <location evidence="1">Mitochondrion</location>
    </subcellularLocation>
</comment>
<evidence type="ECO:0000256" key="2">
    <source>
        <dbReference type="ARBA" id="ARBA00023128"/>
    </source>
</evidence>
<dbReference type="CDD" id="cd00926">
    <property type="entry name" value="Cyt_c_Oxidase_VIb"/>
    <property type="match status" value="1"/>
</dbReference>
<dbReference type="GO" id="GO:0045277">
    <property type="term" value="C:respiratory chain complex IV"/>
    <property type="evidence" value="ECO:0007669"/>
    <property type="project" value="InterPro"/>
</dbReference>
<dbReference type="PROSITE" id="PS51808">
    <property type="entry name" value="CHCH"/>
    <property type="match status" value="1"/>
</dbReference>
<dbReference type="AlphaFoldDB" id="A0A5B7F6I4"/>
<dbReference type="Pfam" id="PF02297">
    <property type="entry name" value="COX6B"/>
    <property type="match status" value="1"/>
</dbReference>
<keyword evidence="3" id="KW-1015">Disulfide bond</keyword>
<name>A0A5B7F6I4_PORTR</name>
<gene>
    <name evidence="7" type="primary">Cox6b2</name>
    <name evidence="7" type="ORF">E2C01_034523</name>
</gene>
<dbReference type="Gene3D" id="1.10.10.140">
    <property type="entry name" value="Cytochrome c oxidase, subunit VIb"/>
    <property type="match status" value="1"/>
</dbReference>
<evidence type="ECO:0000256" key="3">
    <source>
        <dbReference type="ARBA" id="ARBA00023157"/>
    </source>
</evidence>
<dbReference type="GO" id="GO:0005739">
    <property type="term" value="C:mitochondrion"/>
    <property type="evidence" value="ECO:0007669"/>
    <property type="project" value="UniProtKB-SubCell"/>
</dbReference>
<feature type="region of interest" description="Disordered" evidence="6">
    <location>
        <begin position="1"/>
        <end position="27"/>
    </location>
</feature>
<dbReference type="InterPro" id="IPR003213">
    <property type="entry name" value="Cyt_c_oxidase_su6B"/>
</dbReference>
<dbReference type="EMBL" id="VSRR010004869">
    <property type="protein sequence ID" value="MPC40946.1"/>
    <property type="molecule type" value="Genomic_DNA"/>
</dbReference>
<sequence length="157" mass="17834">MGKVPLATLVPPLQTGRGAPGHGSPSPPGWARYPWPQWHLLSCVGQAPLAMAAPPPPGWMRNPWAQWSLPSRVVPTMSEAIMSSQMETAPFDPRFPNQNQTKYCYQSYVDFHRCQKLKGEEYEPCQYFKKVFRSVCPNAWVEKWDEQLENGSFPSKI</sequence>
<dbReference type="Proteomes" id="UP000324222">
    <property type="component" value="Unassembled WGS sequence"/>
</dbReference>
<protein>
    <recommendedName>
        <fullName evidence="4">Cytochrome c oxidase subunit 6B1</fullName>
    </recommendedName>
    <alternativeName>
        <fullName evidence="5">Cytochrome c oxidase subunit VIb isoform 1</fullName>
    </alternativeName>
</protein>
<evidence type="ECO:0000256" key="4">
    <source>
        <dbReference type="ARBA" id="ARBA00040060"/>
    </source>
</evidence>
<dbReference type="FunFam" id="1.10.10.140:FF:000001">
    <property type="entry name" value="Cytochrome c oxidase subunit 6B1"/>
    <property type="match status" value="1"/>
</dbReference>
<comment type="caution">
    <text evidence="7">The sequence shown here is derived from an EMBL/GenBank/DDBJ whole genome shotgun (WGS) entry which is preliminary data.</text>
</comment>
<proteinExistence type="predicted"/>
<evidence type="ECO:0000313" key="8">
    <source>
        <dbReference type="Proteomes" id="UP000324222"/>
    </source>
</evidence>
<dbReference type="SUPFAM" id="SSF47694">
    <property type="entry name" value="Cytochrome c oxidase subunit h"/>
    <property type="match status" value="1"/>
</dbReference>
<keyword evidence="2" id="KW-0496">Mitochondrion</keyword>
<dbReference type="InterPro" id="IPR036549">
    <property type="entry name" value="CX6/COA6-like_sf"/>
</dbReference>
<dbReference type="PANTHER" id="PTHR11387">
    <property type="entry name" value="CYTOCHROME C OXIDASE SUBUNIT 6B"/>
    <property type="match status" value="1"/>
</dbReference>
<evidence type="ECO:0000313" key="7">
    <source>
        <dbReference type="EMBL" id="MPC40946.1"/>
    </source>
</evidence>
<evidence type="ECO:0000256" key="1">
    <source>
        <dbReference type="ARBA" id="ARBA00004173"/>
    </source>
</evidence>
<reference evidence="7 8" key="1">
    <citation type="submission" date="2019-05" db="EMBL/GenBank/DDBJ databases">
        <title>Another draft genome of Portunus trituberculatus and its Hox gene families provides insights of decapod evolution.</title>
        <authorList>
            <person name="Jeong J.-H."/>
            <person name="Song I."/>
            <person name="Kim S."/>
            <person name="Choi T."/>
            <person name="Kim D."/>
            <person name="Ryu S."/>
            <person name="Kim W."/>
        </authorList>
    </citation>
    <scope>NUCLEOTIDE SEQUENCE [LARGE SCALE GENOMIC DNA]</scope>
    <source>
        <tissue evidence="7">Muscle</tissue>
    </source>
</reference>
<organism evidence="7 8">
    <name type="scientific">Portunus trituberculatus</name>
    <name type="common">Swimming crab</name>
    <name type="synonym">Neptunus trituberculatus</name>
    <dbReference type="NCBI Taxonomy" id="210409"/>
    <lineage>
        <taxon>Eukaryota</taxon>
        <taxon>Metazoa</taxon>
        <taxon>Ecdysozoa</taxon>
        <taxon>Arthropoda</taxon>
        <taxon>Crustacea</taxon>
        <taxon>Multicrustacea</taxon>
        <taxon>Malacostraca</taxon>
        <taxon>Eumalacostraca</taxon>
        <taxon>Eucarida</taxon>
        <taxon>Decapoda</taxon>
        <taxon>Pleocyemata</taxon>
        <taxon>Brachyura</taxon>
        <taxon>Eubrachyura</taxon>
        <taxon>Portunoidea</taxon>
        <taxon>Portunidae</taxon>
        <taxon>Portuninae</taxon>
        <taxon>Portunus</taxon>
    </lineage>
</organism>
<keyword evidence="8" id="KW-1185">Reference proteome</keyword>
<dbReference type="OrthoDB" id="1107506at2759"/>
<evidence type="ECO:0000256" key="6">
    <source>
        <dbReference type="SAM" id="MobiDB-lite"/>
    </source>
</evidence>